<name>G3AUD7_SPAPN</name>
<dbReference type="HOGENOM" id="CLU_1343994_0_0_1"/>
<dbReference type="KEGG" id="spaa:SPAPADRAFT_73218"/>
<dbReference type="GeneID" id="18875472"/>
<organism evidence="2">
    <name type="scientific">Spathaspora passalidarum (strain NRRL Y-27907 / 11-Y1)</name>
    <dbReference type="NCBI Taxonomy" id="619300"/>
    <lineage>
        <taxon>Eukaryota</taxon>
        <taxon>Fungi</taxon>
        <taxon>Dikarya</taxon>
        <taxon>Ascomycota</taxon>
        <taxon>Saccharomycotina</taxon>
        <taxon>Pichiomycetes</taxon>
        <taxon>Debaryomycetaceae</taxon>
        <taxon>Spathaspora</taxon>
    </lineage>
</organism>
<dbReference type="RefSeq" id="XP_007377483.1">
    <property type="nucleotide sequence ID" value="XM_007377421.1"/>
</dbReference>
<dbReference type="InParanoid" id="G3AUD7"/>
<accession>G3AUD7</accession>
<keyword evidence="2" id="KW-1185">Reference proteome</keyword>
<proteinExistence type="predicted"/>
<dbReference type="AlphaFoldDB" id="G3AUD7"/>
<evidence type="ECO:0000313" key="1">
    <source>
        <dbReference type="EMBL" id="EGW30512.1"/>
    </source>
</evidence>
<protein>
    <submittedName>
        <fullName evidence="1">Uncharacterized protein</fullName>
    </submittedName>
</protein>
<evidence type="ECO:0000313" key="2">
    <source>
        <dbReference type="Proteomes" id="UP000000709"/>
    </source>
</evidence>
<reference evidence="1 2" key="1">
    <citation type="journal article" date="2011" name="Proc. Natl. Acad. Sci. U.S.A.">
        <title>Comparative genomics of xylose-fermenting fungi for enhanced biofuel production.</title>
        <authorList>
            <person name="Wohlbach D.J."/>
            <person name="Kuo A."/>
            <person name="Sato T.K."/>
            <person name="Potts K.M."/>
            <person name="Salamov A.A."/>
            <person name="LaButti K.M."/>
            <person name="Sun H."/>
            <person name="Clum A."/>
            <person name="Pangilinan J.L."/>
            <person name="Lindquist E.A."/>
            <person name="Lucas S."/>
            <person name="Lapidus A."/>
            <person name="Jin M."/>
            <person name="Gunawan C."/>
            <person name="Balan V."/>
            <person name="Dale B.E."/>
            <person name="Jeffries T.W."/>
            <person name="Zinkel R."/>
            <person name="Barry K.W."/>
            <person name="Grigoriev I.V."/>
            <person name="Gasch A.P."/>
        </authorList>
    </citation>
    <scope>NUCLEOTIDE SEQUENCE [LARGE SCALE GENOMIC DNA]</scope>
    <source>
        <strain evidence="2">NRRL Y-27907 / 11-Y1</strain>
    </source>
</reference>
<dbReference type="Proteomes" id="UP000000709">
    <property type="component" value="Unassembled WGS sequence"/>
</dbReference>
<dbReference type="EMBL" id="GL996505">
    <property type="protein sequence ID" value="EGW30512.1"/>
    <property type="molecule type" value="Genomic_DNA"/>
</dbReference>
<sequence length="204" mass="23303">MISCEYISHMLLNSSIEDMKFEIVYCVLLLHTDTVNRLLILLLVLNLLQSLRFSETQLRHLFSIHLTIVHSTIQDTFVHLNVLDILIPLSGIQSINHSPHIFQVQQKIVGISRTQSKCHIISPGFLVVFPVGNPVGNDNIQILLITKPKFFTFTSNWNIKPKRTRHVRDFELGSLTTEYEKVGTVYFLTASTLLQMGTHKPNPD</sequence>
<gene>
    <name evidence="1" type="ORF">SPAPADRAFT_73218</name>
</gene>